<reference evidence="1 2" key="2">
    <citation type="journal article" date="2022" name="Mol. Ecol. Resour.">
        <title>The genomes of chicory, endive, great burdock and yacon provide insights into Asteraceae paleo-polyploidization history and plant inulin production.</title>
        <authorList>
            <person name="Fan W."/>
            <person name="Wang S."/>
            <person name="Wang H."/>
            <person name="Wang A."/>
            <person name="Jiang F."/>
            <person name="Liu H."/>
            <person name="Zhao H."/>
            <person name="Xu D."/>
            <person name="Zhang Y."/>
        </authorList>
    </citation>
    <scope>NUCLEOTIDE SEQUENCE [LARGE SCALE GENOMIC DNA]</scope>
    <source>
        <strain evidence="2">cv. Niubang</strain>
    </source>
</reference>
<sequence>MSRDLLSMGSRSKPPVLQADEYPQWRIRMINFFNNQDKKLMDLILNGPHFPHVTVARIPATDTNPEIPERIVRRNPIQYSDTDRELVERDIWDELEKQFMGSVKSVKTKRNQSINAYEGFKAKEGESLREAYDRYNIILNDLRRNGVQKSESEINFKFIKNLQPEWDVYTIQMQINKDIDEEKLNDLFCALNQHEDKIKEQASVNKELLQLKEKQKKVEDSLALIAQDKGKTVKSSSGLGKSLKKKALITSMVNSSDSSENDVLDDSDDELNEFAEKLALLTSSFQKRFGRKKFYNKPKFDSYKYSKHKDRFEEKKEKEKKEERKEEKKEEKEKSDKCFNCGKPGHFIKDCPEKRVKNYEYYKKKAQLAKALEKGTTLKAEDEIWLGYSDDDEETEVAKANLTQVHYNLMAHLNDESDSEVNSHSNFSDNSEFLNDDDEAMNLMSELNELKSKFLKTEAYTKIKELEDLNYKRGQTELTLKILTNNQKDTRFYKAKPEKEETVEEKTEIETELETQYFKSVKFSYDELNTSYKSNKDSFVEYENIFKEKPESSRSNSNSEIVLTCSILEDKNESVISDKSNSVCTSKFSDLEYQQALDKNEVLQRQISFLNNTIAEFEDANENFGMELDSSFNQNESLQKEIRSLESQIFKLSKGKKVIVDKDIPNSMIKCESSSESEYFSVSSDNISKSVSISDETVKKDCLEQKKTVVEKTVNEMDKCQCSRACHVWIIDSGASRHMTAHKHLLFDYVDHYAGTVSFGNVMKGYVRGYGSIKNSLITISKVLYVEGLAYNLFSISQFAEKKCKIEFDADFCYIKDQSGAELIKAGRMGLLYSVHFPTLKASKPVCLISKTSTEESWLWHRRLSHQHFRDLNKLRTQQLVTRLPELKIEQDILCSACAKGKMKRSSHKLKMLSNCNKCLELIHMDLCGPMRTQSINGKKYILVMVDEFSRYTWLEFLRQKSEAPDLIIKFIKKIQVLMQSPVKQLRSDNGTEFKNATLQTFLESVGISHNFSAVMTPQQNGVVERKNRTLVEAARTMLAYSELPMFLWAEAVATACFTQNRTFINKRFNKTSYELINGRKPNVKFLRVFGCRCYVLNDRENLSKFQPKADEGIFIGYSLQSNAYRVYNTRTKTVIESANVTFDERQTRTSEQNSSELGSKEKDKASTSSSVEPTSKQTEISKSLTDSDFDLLFYDAFDEFQNIQDQNDIPITDTSTTTVDISGPSEDNGEASTSQVQEVSDNTTSTNNEDVSSTPEGNVLETLNEEVVPMQNTSSPILPSSEESEFQINSTSEEPAIQDEFDSSNNQTEVDVLPSSHRWTRAHPPENIIGDPSARVTTRSAFPPATANFCMCSSFLNNLEPKKPTKALKDLDWINAMQDELNEFKRNKVWRLIPRPKDKSIVGTKWVFRNKKDEAGIIIRNKARLVAKGYNQQEGIDYDETYAPVARIEAIRIFLAYAAHKNIKVYQMDVKSAFLNGILHEEVYVSQPEGFVDPKFPDHVYVLDKALYGLKQAPRAWYETLSVYLTESGFRKGTIDTTLFLKKKGKDLILVQIYVDDIIFGSTSQELCLEFENIMKKRFQMSMMGELTFFLGLQVKQTPEGIFINQAKYIRDMLKKFDMNSTSPMKTPMLAGSLLDADISGKSVDQHIYRSMIGSLLYLTASRPDIMFATCFCARYQANPKESHLSAVKRILRYLKGTPNLGLWYPKYSKFELIAYTDADHAGNKLDRKSTSGACHYLGDKLVSWSSKKQNCVSTSTAEAEYVAAASCCSQSAIAITSNPVQHSKTKHIDIRYHFIKDHVEKGDVEMHFVSTDFEVADLFTKPLDEKRFNFLISKLGMLNLNE</sequence>
<dbReference type="EMBL" id="CM042047">
    <property type="protein sequence ID" value="KAI3771062.1"/>
    <property type="molecule type" value="Genomic_DNA"/>
</dbReference>
<accession>A0ACB9FIS5</accession>
<gene>
    <name evidence="1" type="ORF">L6452_02215</name>
</gene>
<comment type="caution">
    <text evidence="1">The sequence shown here is derived from an EMBL/GenBank/DDBJ whole genome shotgun (WGS) entry which is preliminary data.</text>
</comment>
<name>A0ACB9FIS5_ARCLA</name>
<evidence type="ECO:0000313" key="2">
    <source>
        <dbReference type="Proteomes" id="UP001055879"/>
    </source>
</evidence>
<reference evidence="2" key="1">
    <citation type="journal article" date="2022" name="Mol. Ecol. Resour.">
        <title>The genomes of chicory, endive, great burdock and yacon provide insights into Asteraceae palaeo-polyploidization history and plant inulin production.</title>
        <authorList>
            <person name="Fan W."/>
            <person name="Wang S."/>
            <person name="Wang H."/>
            <person name="Wang A."/>
            <person name="Jiang F."/>
            <person name="Liu H."/>
            <person name="Zhao H."/>
            <person name="Xu D."/>
            <person name="Zhang Y."/>
        </authorList>
    </citation>
    <scope>NUCLEOTIDE SEQUENCE [LARGE SCALE GENOMIC DNA]</scope>
    <source>
        <strain evidence="2">cv. Niubang</strain>
    </source>
</reference>
<organism evidence="1 2">
    <name type="scientific">Arctium lappa</name>
    <name type="common">Greater burdock</name>
    <name type="synonym">Lappa major</name>
    <dbReference type="NCBI Taxonomy" id="4217"/>
    <lineage>
        <taxon>Eukaryota</taxon>
        <taxon>Viridiplantae</taxon>
        <taxon>Streptophyta</taxon>
        <taxon>Embryophyta</taxon>
        <taxon>Tracheophyta</taxon>
        <taxon>Spermatophyta</taxon>
        <taxon>Magnoliopsida</taxon>
        <taxon>eudicotyledons</taxon>
        <taxon>Gunneridae</taxon>
        <taxon>Pentapetalae</taxon>
        <taxon>asterids</taxon>
        <taxon>campanulids</taxon>
        <taxon>Asterales</taxon>
        <taxon>Asteraceae</taxon>
        <taxon>Carduoideae</taxon>
        <taxon>Cardueae</taxon>
        <taxon>Arctiinae</taxon>
        <taxon>Arctium</taxon>
    </lineage>
</organism>
<protein>
    <submittedName>
        <fullName evidence="1">Uncharacterized protein</fullName>
    </submittedName>
</protein>
<evidence type="ECO:0000313" key="1">
    <source>
        <dbReference type="EMBL" id="KAI3771062.1"/>
    </source>
</evidence>
<proteinExistence type="predicted"/>
<dbReference type="Proteomes" id="UP001055879">
    <property type="component" value="Linkage Group LG01"/>
</dbReference>
<keyword evidence="2" id="KW-1185">Reference proteome</keyword>